<dbReference type="OrthoDB" id="276296at2759"/>
<evidence type="ECO:0000256" key="9">
    <source>
        <dbReference type="PIRNR" id="PIRNR017016"/>
    </source>
</evidence>
<dbReference type="AlphaFoldDB" id="A0A286UP09"/>
<gene>
    <name evidence="11" type="ORF">PNOK_0396400</name>
</gene>
<evidence type="ECO:0000256" key="4">
    <source>
        <dbReference type="ARBA" id="ARBA00022660"/>
    </source>
</evidence>
<evidence type="ECO:0000313" key="11">
    <source>
        <dbReference type="EMBL" id="PAV21337.1"/>
    </source>
</evidence>
<dbReference type="GO" id="GO:0006120">
    <property type="term" value="P:mitochondrial electron transport, NADH to ubiquinone"/>
    <property type="evidence" value="ECO:0007669"/>
    <property type="project" value="InterPro"/>
</dbReference>
<dbReference type="InterPro" id="IPR016680">
    <property type="entry name" value="NDUFA8"/>
</dbReference>
<dbReference type="GO" id="GO:0005743">
    <property type="term" value="C:mitochondrial inner membrane"/>
    <property type="evidence" value="ECO:0007669"/>
    <property type="project" value="UniProtKB-SubCell"/>
</dbReference>
<accession>A0A286UP09</accession>
<comment type="subcellular location">
    <subcellularLocation>
        <location evidence="9">Mitochondrion inner membrane</location>
    </subcellularLocation>
</comment>
<comment type="caution">
    <text evidence="11">The sequence shown here is derived from an EMBL/GenBank/DDBJ whole genome shotgun (WGS) entry which is preliminary data.</text>
</comment>
<evidence type="ECO:0000256" key="1">
    <source>
        <dbReference type="ARBA" id="ARBA00003195"/>
    </source>
</evidence>
<keyword evidence="5" id="KW-0677">Repeat</keyword>
<dbReference type="EMBL" id="NBII01000003">
    <property type="protein sequence ID" value="PAV21337.1"/>
    <property type="molecule type" value="Genomic_DNA"/>
</dbReference>
<evidence type="ECO:0000256" key="6">
    <source>
        <dbReference type="ARBA" id="ARBA00022982"/>
    </source>
</evidence>
<reference evidence="11 12" key="1">
    <citation type="journal article" date="2017" name="Mol. Ecol.">
        <title>Comparative and population genomic landscape of Phellinus noxius: A hypervariable fungus causing root rot in trees.</title>
        <authorList>
            <person name="Chung C.L."/>
            <person name="Lee T.J."/>
            <person name="Akiba M."/>
            <person name="Lee H.H."/>
            <person name="Kuo T.H."/>
            <person name="Liu D."/>
            <person name="Ke H.M."/>
            <person name="Yokoi T."/>
            <person name="Roa M.B."/>
            <person name="Lu M.J."/>
            <person name="Chang Y.Y."/>
            <person name="Ann P.J."/>
            <person name="Tsai J.N."/>
            <person name="Chen C.Y."/>
            <person name="Tzean S.S."/>
            <person name="Ota Y."/>
            <person name="Hattori T."/>
            <person name="Sahashi N."/>
            <person name="Liou R.F."/>
            <person name="Kikuchi T."/>
            <person name="Tsai I.J."/>
        </authorList>
    </citation>
    <scope>NUCLEOTIDE SEQUENCE [LARGE SCALE GENOMIC DNA]</scope>
    <source>
        <strain evidence="11 12">FFPRI411160</strain>
    </source>
</reference>
<evidence type="ECO:0000313" key="12">
    <source>
        <dbReference type="Proteomes" id="UP000217199"/>
    </source>
</evidence>
<keyword evidence="6 9" id="KW-0249">Electron transport</keyword>
<keyword evidence="12" id="KW-1185">Reference proteome</keyword>
<organism evidence="11 12">
    <name type="scientific">Pyrrhoderma noxium</name>
    <dbReference type="NCBI Taxonomy" id="2282107"/>
    <lineage>
        <taxon>Eukaryota</taxon>
        <taxon>Fungi</taxon>
        <taxon>Dikarya</taxon>
        <taxon>Basidiomycota</taxon>
        <taxon>Agaricomycotina</taxon>
        <taxon>Agaricomycetes</taxon>
        <taxon>Hymenochaetales</taxon>
        <taxon>Hymenochaetaceae</taxon>
        <taxon>Pyrrhoderma</taxon>
    </lineage>
</organism>
<keyword evidence="9" id="KW-0472">Membrane</keyword>
<evidence type="ECO:0000256" key="2">
    <source>
        <dbReference type="ARBA" id="ARBA00010705"/>
    </source>
</evidence>
<keyword evidence="3 9" id="KW-0813">Transport</keyword>
<dbReference type="Proteomes" id="UP000217199">
    <property type="component" value="Unassembled WGS sequence"/>
</dbReference>
<feature type="compositionally biased region" description="Polar residues" evidence="10">
    <location>
        <begin position="1"/>
        <end position="13"/>
    </location>
</feature>
<evidence type="ECO:0000256" key="5">
    <source>
        <dbReference type="ARBA" id="ARBA00022737"/>
    </source>
</evidence>
<name>A0A286UP09_9AGAM</name>
<dbReference type="PIRSF" id="PIRSF017016">
    <property type="entry name" value="NDUA8"/>
    <property type="match status" value="1"/>
</dbReference>
<evidence type="ECO:0000256" key="3">
    <source>
        <dbReference type="ARBA" id="ARBA00022448"/>
    </source>
</evidence>
<keyword evidence="7 9" id="KW-0496">Mitochondrion</keyword>
<comment type="similarity">
    <text evidence="2 9">Belongs to the complex I NDUFA8 subunit family.</text>
</comment>
<protein>
    <recommendedName>
        <fullName evidence="9">NADH-ubiquinone oxidoreductase</fullName>
    </recommendedName>
</protein>
<sequence>MASPFQDTSSPSNAYHDPTPMPANVPKVNELGTTSAPLKSAAFFIGAYCKEYNDDFMLCKSESRDPVHCLKEGRRVTRCATDLITKMRENCLKEFDAHWNCLEQNNQEYYLCRKPERTLNKCMFEKLGLTKTIPGTPEGKTPVHLIEKPIFKAVQK</sequence>
<proteinExistence type="inferred from homology"/>
<dbReference type="PANTHER" id="PTHR13344">
    <property type="entry name" value="NADH-UBIQUINONE OXIDOREDUCTASE"/>
    <property type="match status" value="1"/>
</dbReference>
<keyword evidence="9" id="KW-0999">Mitochondrion inner membrane</keyword>
<feature type="region of interest" description="Disordered" evidence="10">
    <location>
        <begin position="1"/>
        <end position="25"/>
    </location>
</feature>
<keyword evidence="4 9" id="KW-0679">Respiratory chain</keyword>
<dbReference type="InParanoid" id="A0A286UP09"/>
<evidence type="ECO:0000256" key="10">
    <source>
        <dbReference type="SAM" id="MobiDB-lite"/>
    </source>
</evidence>
<dbReference type="PROSITE" id="PS51808">
    <property type="entry name" value="CHCH"/>
    <property type="match status" value="1"/>
</dbReference>
<dbReference type="PANTHER" id="PTHR13344:SF0">
    <property type="entry name" value="NADH DEHYDROGENASE [UBIQUINONE] 1 ALPHA SUBCOMPLEX SUBUNIT 8"/>
    <property type="match status" value="1"/>
</dbReference>
<evidence type="ECO:0000256" key="7">
    <source>
        <dbReference type="ARBA" id="ARBA00023128"/>
    </source>
</evidence>
<keyword evidence="8" id="KW-1015">Disulfide bond</keyword>
<comment type="function">
    <text evidence="1 9">Accessory subunit of the mitochondrial membrane respiratory chain NADH dehydrogenase (Complex I), that is believed not to be involved in catalysis. Complex I functions in the transfer of electrons from NADH to the respiratory chain. The immediate electron acceptor for the enzyme is believed to be ubiquinone.</text>
</comment>
<dbReference type="STRING" id="2282107.A0A286UP09"/>
<evidence type="ECO:0000256" key="8">
    <source>
        <dbReference type="ARBA" id="ARBA00023157"/>
    </source>
</evidence>